<accession>A0ABZ0Q3M8</accession>
<keyword evidence="2" id="KW-1185">Reference proteome</keyword>
<dbReference type="RefSeq" id="WP_057772700.1">
    <property type="nucleotide sequence ID" value="NZ_BBIM01000042.1"/>
</dbReference>
<protein>
    <submittedName>
        <fullName evidence="1">Uncharacterized protein</fullName>
    </submittedName>
</protein>
<evidence type="ECO:0000313" key="1">
    <source>
        <dbReference type="EMBL" id="WPC21541.1"/>
    </source>
</evidence>
<organism evidence="1 2">
    <name type="scientific">Pediococcus inopinatus</name>
    <dbReference type="NCBI Taxonomy" id="114090"/>
    <lineage>
        <taxon>Bacteria</taxon>
        <taxon>Bacillati</taxon>
        <taxon>Bacillota</taxon>
        <taxon>Bacilli</taxon>
        <taxon>Lactobacillales</taxon>
        <taxon>Lactobacillaceae</taxon>
        <taxon>Pediococcus</taxon>
    </lineage>
</organism>
<proteinExistence type="predicted"/>
<dbReference type="EMBL" id="CP104778">
    <property type="protein sequence ID" value="WPC21541.1"/>
    <property type="molecule type" value="Genomic_DNA"/>
</dbReference>
<name>A0ABZ0Q3M8_9LACO</name>
<reference evidence="2" key="1">
    <citation type="submission" date="2024-06" db="EMBL/GenBank/DDBJ databases">
        <authorList>
            <person name="Chang H.C."/>
            <person name="Mun S.Y."/>
        </authorList>
    </citation>
    <scope>NUCLEOTIDE SEQUENCE [LARGE SCALE GENOMIC DNA]</scope>
    <source>
        <strain evidence="2">KT1</strain>
    </source>
</reference>
<sequence>MSNFVGTITSQIKVLNLAPLIRFELTSQQGAKVNCLIHQHALNFLALASKNMHIAVFGHYNRRHQFVVTRYMMRSSDITKKESQSA</sequence>
<gene>
    <name evidence="1" type="ORF">N6G96_09810</name>
</gene>
<dbReference type="Proteomes" id="UP001302696">
    <property type="component" value="Chromosome"/>
</dbReference>
<evidence type="ECO:0000313" key="2">
    <source>
        <dbReference type="Proteomes" id="UP001302696"/>
    </source>
</evidence>